<dbReference type="Pfam" id="PF00957">
    <property type="entry name" value="Synaptobrevin"/>
    <property type="match status" value="1"/>
</dbReference>
<dbReference type="InterPro" id="IPR029058">
    <property type="entry name" value="AB_hydrolase_fold"/>
</dbReference>
<keyword evidence="5" id="KW-0442">Lipid degradation</keyword>
<dbReference type="SUPFAM" id="SSF58038">
    <property type="entry name" value="SNARE fusion complex"/>
    <property type="match status" value="1"/>
</dbReference>
<dbReference type="GO" id="GO:0016020">
    <property type="term" value="C:membrane"/>
    <property type="evidence" value="ECO:0007669"/>
    <property type="project" value="InterPro"/>
</dbReference>
<dbReference type="InterPro" id="IPR001388">
    <property type="entry name" value="Synaptobrevin-like"/>
</dbReference>
<feature type="transmembrane region" description="Helical" evidence="10">
    <location>
        <begin position="115"/>
        <end position="137"/>
    </location>
</feature>
<dbReference type="InterPro" id="IPR006693">
    <property type="entry name" value="AB_hydrolase_lipase"/>
</dbReference>
<keyword evidence="10" id="KW-0472">Membrane</keyword>
<keyword evidence="8" id="KW-0458">Lysosome</keyword>
<keyword evidence="6" id="KW-0443">Lipid metabolism</keyword>
<feature type="domain" description="V-SNARE coiled-coil homology" evidence="11">
    <location>
        <begin position="741"/>
        <end position="801"/>
    </location>
</feature>
<evidence type="ECO:0000313" key="13">
    <source>
        <dbReference type="Proteomes" id="UP001175271"/>
    </source>
</evidence>
<dbReference type="CDD" id="cd15843">
    <property type="entry name" value="R-SNARE"/>
    <property type="match status" value="1"/>
</dbReference>
<comment type="similarity">
    <text evidence="2">Belongs to the AB hydrolase superfamily. Lipase family.</text>
</comment>
<dbReference type="InterPro" id="IPR042855">
    <property type="entry name" value="V_SNARE_CC"/>
</dbReference>
<dbReference type="GO" id="GO:0016192">
    <property type="term" value="P:vesicle-mediated transport"/>
    <property type="evidence" value="ECO:0007669"/>
    <property type="project" value="InterPro"/>
</dbReference>
<keyword evidence="10" id="KW-1133">Transmembrane helix</keyword>
<evidence type="ECO:0000256" key="6">
    <source>
        <dbReference type="ARBA" id="ARBA00023098"/>
    </source>
</evidence>
<organism evidence="12 13">
    <name type="scientific">Steinernema hermaphroditum</name>
    <dbReference type="NCBI Taxonomy" id="289476"/>
    <lineage>
        <taxon>Eukaryota</taxon>
        <taxon>Metazoa</taxon>
        <taxon>Ecdysozoa</taxon>
        <taxon>Nematoda</taxon>
        <taxon>Chromadorea</taxon>
        <taxon>Rhabditida</taxon>
        <taxon>Tylenchina</taxon>
        <taxon>Panagrolaimomorpha</taxon>
        <taxon>Strongyloidoidea</taxon>
        <taxon>Steinernematidae</taxon>
        <taxon>Steinernema</taxon>
    </lineage>
</organism>
<evidence type="ECO:0000256" key="5">
    <source>
        <dbReference type="ARBA" id="ARBA00022963"/>
    </source>
</evidence>
<proteinExistence type="inferred from homology"/>
<evidence type="ECO:0000256" key="10">
    <source>
        <dbReference type="SAM" id="Phobius"/>
    </source>
</evidence>
<accession>A0AA39I8Y5</accession>
<evidence type="ECO:0000256" key="9">
    <source>
        <dbReference type="PROSITE-ProRule" id="PRU00290"/>
    </source>
</evidence>
<dbReference type="SUPFAM" id="SSF53474">
    <property type="entry name" value="alpha/beta-Hydrolases"/>
    <property type="match status" value="1"/>
</dbReference>
<reference evidence="12" key="1">
    <citation type="submission" date="2023-06" db="EMBL/GenBank/DDBJ databases">
        <title>Genomic analysis of the entomopathogenic nematode Steinernema hermaphroditum.</title>
        <authorList>
            <person name="Schwarz E.M."/>
            <person name="Heppert J.K."/>
            <person name="Baniya A."/>
            <person name="Schwartz H.T."/>
            <person name="Tan C.-H."/>
            <person name="Antoshechkin I."/>
            <person name="Sternberg P.W."/>
            <person name="Goodrich-Blair H."/>
            <person name="Dillman A.R."/>
        </authorList>
    </citation>
    <scope>NUCLEOTIDE SEQUENCE</scope>
    <source>
        <strain evidence="12">PS9179</strain>
        <tissue evidence="12">Whole animal</tissue>
    </source>
</reference>
<gene>
    <name evidence="12" type="ORF">QR680_013687</name>
</gene>
<dbReference type="Proteomes" id="UP001175271">
    <property type="component" value="Unassembled WGS sequence"/>
</dbReference>
<dbReference type="GO" id="GO:0043202">
    <property type="term" value="C:lysosomal lumen"/>
    <property type="evidence" value="ECO:0007669"/>
    <property type="project" value="UniProtKB-SubCell"/>
</dbReference>
<keyword evidence="9" id="KW-0175">Coiled coil</keyword>
<dbReference type="Pfam" id="PF04083">
    <property type="entry name" value="Abhydro_lipase"/>
    <property type="match status" value="1"/>
</dbReference>
<protein>
    <recommendedName>
        <fullName evidence="11">V-SNARE coiled-coil homology domain-containing protein</fullName>
    </recommendedName>
</protein>
<dbReference type="PRINTS" id="PR00219">
    <property type="entry name" value="SYNAPTOBREVN"/>
</dbReference>
<feature type="transmembrane region" description="Helical" evidence="10">
    <location>
        <begin position="88"/>
        <end position="108"/>
    </location>
</feature>
<dbReference type="Gene3D" id="3.40.50.1820">
    <property type="entry name" value="alpha/beta hydrolase"/>
    <property type="match status" value="1"/>
</dbReference>
<evidence type="ECO:0000256" key="7">
    <source>
        <dbReference type="ARBA" id="ARBA00023180"/>
    </source>
</evidence>
<sequence>MVAATTLKRSFLQMRLGSLVFVVIAMALILAAPGLYLCVSASESVGPIQGSQSGCSSVDVNIDVSNWDKIVDDYGPIDPAIKKIKGQYALFILPLLFTFLSIGLHFYSVDKRLELLALVVACLNSLACGGAEAWYAAGFGVVDGLLGGSSLSAGADSVGASLNIRVYDAGWCAAAAFLFLNAILHATDALMIKRTFINRLEAKPEPSWGSPTPPRQTESMSITFSDYLSLSVPSLSSVFKMFILYWIALLCLNSAMSLNLLPEARMTAPQIIAHHGYPVETVSTTTADGYILELHHITGGRNESTTPKERKPVVFLQHGLEDASTTWVANLPDQSAGFMFADAGFDVWLGNVRGSTYGKRHTYLNPRSQQFWQFSWDEMAAHDLPAMIDTVLDRTGQKNLYYVGHSQGTLMMSAKLSEDPAFASKIKKFFAIAPVSTVHHIGGLLRFLAYPGYFFVSAIEHMFGAGEFIAVKSSFMRIASNIVCFATPGNELCSNLIFLIAGPDSNQLNRTRIPVYFSHAPAGTSTQNILHWAQMVSSGKMEKYDLRNELENCKKYGSFAPPEYDISKITTDTYLFWSDKDWLANSKDISNSFLKKLSPEVLKGSYRLNDFNHLDFVWGMRAAEEVYKPIIEIIKSDWNAQISVEGMQNDGSVLEMPDELELNDNESENVSAFTRSKHFLVDDREHLYKMPVDSLTDVFLQRLVYVYPPLPCTLSDSPVRSVQMNHLGLPSTPINKEQADKITNVQHDIDSVLGVMRNNIQNVLERDEKLSNLTTRIDMLQSGAGEFAVNARMARRQAERRRLMWRLLVLVLFALLLLYLLHSIVGFDVLWTRSPENDKTMPINHGNVSANQ</sequence>
<dbReference type="GO" id="GO:0016787">
    <property type="term" value="F:hydrolase activity"/>
    <property type="evidence" value="ECO:0007669"/>
    <property type="project" value="UniProtKB-KW"/>
</dbReference>
<dbReference type="AlphaFoldDB" id="A0AA39I8Y5"/>
<dbReference type="Gene3D" id="1.20.5.110">
    <property type="match status" value="1"/>
</dbReference>
<evidence type="ECO:0000256" key="3">
    <source>
        <dbReference type="ARBA" id="ARBA00022729"/>
    </source>
</evidence>
<feature type="transmembrane region" description="Helical" evidence="10">
    <location>
        <begin position="803"/>
        <end position="825"/>
    </location>
</feature>
<keyword evidence="10" id="KW-0812">Transmembrane</keyword>
<dbReference type="GO" id="GO:0016042">
    <property type="term" value="P:lipid catabolic process"/>
    <property type="evidence" value="ECO:0007669"/>
    <property type="project" value="UniProtKB-KW"/>
</dbReference>
<evidence type="ECO:0000256" key="2">
    <source>
        <dbReference type="ARBA" id="ARBA00010701"/>
    </source>
</evidence>
<dbReference type="FunFam" id="3.40.50.1820:FF:000021">
    <property type="entry name" value="Lipase"/>
    <property type="match status" value="1"/>
</dbReference>
<keyword evidence="13" id="KW-1185">Reference proteome</keyword>
<dbReference type="PANTHER" id="PTHR11005">
    <property type="entry name" value="LYSOSOMAL ACID LIPASE-RELATED"/>
    <property type="match status" value="1"/>
</dbReference>
<evidence type="ECO:0000313" key="12">
    <source>
        <dbReference type="EMBL" id="KAK0418647.1"/>
    </source>
</evidence>
<keyword evidence="3" id="KW-0732">Signal</keyword>
<evidence type="ECO:0000256" key="4">
    <source>
        <dbReference type="ARBA" id="ARBA00022801"/>
    </source>
</evidence>
<feature type="transmembrane region" description="Helical" evidence="10">
    <location>
        <begin position="16"/>
        <end position="37"/>
    </location>
</feature>
<evidence type="ECO:0000256" key="1">
    <source>
        <dbReference type="ARBA" id="ARBA00004227"/>
    </source>
</evidence>
<evidence type="ECO:0000256" key="8">
    <source>
        <dbReference type="ARBA" id="ARBA00023228"/>
    </source>
</evidence>
<dbReference type="PROSITE" id="PS50892">
    <property type="entry name" value="V_SNARE"/>
    <property type="match status" value="1"/>
</dbReference>
<name>A0AA39I8Y5_9BILA</name>
<comment type="subcellular location">
    <subcellularLocation>
        <location evidence="1">Lysosome lumen</location>
    </subcellularLocation>
</comment>
<keyword evidence="7" id="KW-0325">Glycoprotein</keyword>
<dbReference type="EMBL" id="JAUCMV010000002">
    <property type="protein sequence ID" value="KAK0418647.1"/>
    <property type="molecule type" value="Genomic_DNA"/>
</dbReference>
<comment type="caution">
    <text evidence="12">The sequence shown here is derived from an EMBL/GenBank/DDBJ whole genome shotgun (WGS) entry which is preliminary data.</text>
</comment>
<evidence type="ECO:0000259" key="11">
    <source>
        <dbReference type="PROSITE" id="PS50892"/>
    </source>
</evidence>
<keyword evidence="4" id="KW-0378">Hydrolase</keyword>